<organism evidence="3 4">
    <name type="scientific">Blastocystis sp. subtype 1 (strain ATCC 50177 / NandII)</name>
    <dbReference type="NCBI Taxonomy" id="478820"/>
    <lineage>
        <taxon>Eukaryota</taxon>
        <taxon>Sar</taxon>
        <taxon>Stramenopiles</taxon>
        <taxon>Bigyra</taxon>
        <taxon>Opalozoa</taxon>
        <taxon>Opalinata</taxon>
        <taxon>Blastocystidae</taxon>
        <taxon>Blastocystis</taxon>
    </lineage>
</organism>
<dbReference type="EMBL" id="LXWW01000107">
    <property type="protein sequence ID" value="OAO15942.1"/>
    <property type="molecule type" value="Genomic_DNA"/>
</dbReference>
<evidence type="ECO:0000313" key="3">
    <source>
        <dbReference type="EMBL" id="OAO15942.1"/>
    </source>
</evidence>
<accession>A0A196SID7</accession>
<feature type="compositionally biased region" description="Acidic residues" evidence="2">
    <location>
        <begin position="15"/>
        <end position="26"/>
    </location>
</feature>
<reference evidence="3 4" key="1">
    <citation type="submission" date="2016-05" db="EMBL/GenBank/DDBJ databases">
        <title>Nuclear genome of Blastocystis sp. subtype 1 NandII.</title>
        <authorList>
            <person name="Gentekaki E."/>
            <person name="Curtis B."/>
            <person name="Stairs C."/>
            <person name="Eme L."/>
            <person name="Herman E."/>
            <person name="Klimes V."/>
            <person name="Arias M.C."/>
            <person name="Elias M."/>
            <person name="Hilliou F."/>
            <person name="Klute M."/>
            <person name="Malik S.-B."/>
            <person name="Pightling A."/>
            <person name="Rachubinski R."/>
            <person name="Salas D."/>
            <person name="Schlacht A."/>
            <person name="Suga H."/>
            <person name="Archibald J."/>
            <person name="Ball S.G."/>
            <person name="Clark G."/>
            <person name="Dacks J."/>
            <person name="Van Der Giezen M."/>
            <person name="Tsaousis A."/>
            <person name="Roger A."/>
        </authorList>
    </citation>
    <scope>NUCLEOTIDE SEQUENCE [LARGE SCALE GENOMIC DNA]</scope>
    <source>
        <strain evidence="4">ATCC 50177 / NandII</strain>
    </source>
</reference>
<comment type="caution">
    <text evidence="3">The sequence shown here is derived from an EMBL/GenBank/DDBJ whole genome shotgun (WGS) entry which is preliminary data.</text>
</comment>
<feature type="compositionally biased region" description="Basic residues" evidence="2">
    <location>
        <begin position="1"/>
        <end position="10"/>
    </location>
</feature>
<feature type="compositionally biased region" description="Acidic residues" evidence="2">
    <location>
        <begin position="230"/>
        <end position="240"/>
    </location>
</feature>
<feature type="region of interest" description="Disordered" evidence="2">
    <location>
        <begin position="1"/>
        <end position="37"/>
    </location>
</feature>
<feature type="region of interest" description="Disordered" evidence="2">
    <location>
        <begin position="228"/>
        <end position="263"/>
    </location>
</feature>
<dbReference type="Proteomes" id="UP000078348">
    <property type="component" value="Unassembled WGS sequence"/>
</dbReference>
<sequence>MHDRKQKKEKKQQEESSEYDYSSSEEEQPKKSAKRITNQDRIAVVSPLLDDDSVVVKKAVKALSLYADEEIAAKKLISKLIKICGVDGARAIMSNVSSLFSDKQLIDALSQASEEYNWPNLITSIEDQLKPEAYEDDDEATKRLVDDYTDIRKSGNKLKKRAAAVMKKLDKKSGDYKTIKEYRKSLDSLQEECDRLIDEKDVDAEELGELVLQYSEKMNELVKVLSGPLELEEESSSDEESSSKKKVHMPKFDDDDEDDTPQQKVFLRNRKAVYKAVIKEPNGKLSMSHITLEPRAQAGVPLTVKKDDVIGFCWKEEMGSRLLFRSILSSDDGDDPMEIVPLQVRIAEFHMIFRVPKSGVLRLGWDNGLSFRKSKEVDIFVKRFSKDQADAVMAAEAKRQEAWRQVEKKELTEGNMEGGHLTLKLTARVMTEDGVKYTCHCDWESLAYPLKTQWDVQYPYLVWLEWYKALQAKYPRKISEMAPFSGTALMTTRAVVEERLTKINAFFQDLVQDRFMMETPEVVSWFRCQENIRKAKREYYEQFKKQREEKQKQEEVNEEVKKEVNEDDMFDPLSYLCA</sequence>
<keyword evidence="4" id="KW-1185">Reference proteome</keyword>
<protein>
    <submittedName>
        <fullName evidence="3">Uncharacterized protein</fullName>
    </submittedName>
</protein>
<dbReference type="OrthoDB" id="197932at2759"/>
<proteinExistence type="predicted"/>
<name>A0A196SID7_BLAHN</name>
<keyword evidence="1" id="KW-0175">Coiled coil</keyword>
<evidence type="ECO:0000256" key="2">
    <source>
        <dbReference type="SAM" id="MobiDB-lite"/>
    </source>
</evidence>
<dbReference type="AlphaFoldDB" id="A0A196SID7"/>
<gene>
    <name evidence="3" type="ORF">AV274_2351</name>
</gene>
<evidence type="ECO:0000313" key="4">
    <source>
        <dbReference type="Proteomes" id="UP000078348"/>
    </source>
</evidence>
<evidence type="ECO:0000256" key="1">
    <source>
        <dbReference type="SAM" id="Coils"/>
    </source>
</evidence>
<feature type="coiled-coil region" evidence="1">
    <location>
        <begin position="179"/>
        <end position="206"/>
    </location>
</feature>
<feature type="coiled-coil region" evidence="1">
    <location>
        <begin position="536"/>
        <end position="566"/>
    </location>
</feature>